<dbReference type="InterPro" id="IPR001680">
    <property type="entry name" value="WD40_rpt"/>
</dbReference>
<dbReference type="InterPro" id="IPR019775">
    <property type="entry name" value="WD40_repeat_CS"/>
</dbReference>
<dbReference type="Gene3D" id="2.130.10.10">
    <property type="entry name" value="YVTN repeat-like/Quinoprotein amine dehydrogenase"/>
    <property type="match status" value="3"/>
</dbReference>
<reference evidence="6" key="1">
    <citation type="journal article" date="2014" name="Int. J. Syst. Evol. Microbiol.">
        <title>Complete genome sequence of Corynebacterium casei LMG S-19264T (=DSM 44701T), isolated from a smear-ripened cheese.</title>
        <authorList>
            <consortium name="US DOE Joint Genome Institute (JGI-PGF)"/>
            <person name="Walter F."/>
            <person name="Albersmeier A."/>
            <person name="Kalinowski J."/>
            <person name="Ruckert C."/>
        </authorList>
    </citation>
    <scope>NUCLEOTIDE SEQUENCE</scope>
    <source>
        <strain evidence="6">JCM 19831</strain>
    </source>
</reference>
<evidence type="ECO:0000313" key="7">
    <source>
        <dbReference type="Proteomes" id="UP000642070"/>
    </source>
</evidence>
<accession>A0A917TTM8</accession>
<gene>
    <name evidence="6" type="ORF">GCM10007977_043130</name>
</gene>
<dbReference type="PANTHER" id="PTHR19879">
    <property type="entry name" value="TRANSCRIPTION INITIATION FACTOR TFIID"/>
    <property type="match status" value="1"/>
</dbReference>
<protein>
    <recommendedName>
        <fullName evidence="5">TIR domain-containing protein</fullName>
    </recommendedName>
</protein>
<sequence>MRVLGYPPAVGDGTGRKYAAFISYNREADAAVAAALQQGLQRFARPWNRLRALRIFRDDTGLSANTGLWASIVAALGDAEYFILLASPEAAVSPWVDREVEHWLATRSAETVLVAVTDGEIAWQDGTFDAAQTTCIPTALYGSLAEEPRWVDLRGLRGVPDLTLSVPTLRSAVADIAATLHHRDKDDLVGEDIRQFRRSRRLARSAIGALIALTLVATGAGIVATRQSAIAEQRRQDAVRAADLATYRQLVAQADATRTGDPILAAQLGLAAAAISDGERARASLTATLVGSRMQAAAATQTGIIRRITSSHDGKLLAVGADRGVTLWDASNPHRLTLVAGPLEDIYELNAVAFSPDDTVLAVAEGGSGKVTLWDLADRHAPAALGTPFVVGGRIDDLPVSIAPDAHSFLFAADTFGLAIVDISDRSHPRIAPVPLAPGRAYADIALSLDRSTLAAAWHDNGINHIELWDLRQPGRPRPTGTLTVDGDPDAAFQGVSSLAVSPSGNRLAATFNDAIGGAYLWDVSLPAQPVLLAKVGGESANHHAVAFSPDGHSLALALEDYRIAVYDLPDGSAPVMAHELVGQHDTAMALGFSRDGATLISGDTGSLVIAWDLATASWVRPLGEPFDTNGRGAKAVVYARRPDGVTVVIQTGVGGAVITKVTEDGEPDDKTWLQTGESGHGVPTVAAADGITLAASVGARTIQLWDVSGAPRKVGVITLPGSAELVETAMSGNGSLLATLDDDDQVRLWDLRDRATPRDMGTVADARYIDQMTFTPDGRYLLIDASGMGRRPLILVDTGRGSTPRVVHKAFGPPDIAYGTAISPDGRTVAVSTLGGILLWDITDNGAVHQLPVRLKAGAGHATTLAFSADGRTLVTASTDQPIQVWDFADREAPTLVADPGYGQAVAVAFGPGARFTATEPDGRVRIWSADALASARNNLRARACAIALGGLPEARWRELVAGRAYTATCP</sequence>
<dbReference type="InterPro" id="IPR000157">
    <property type="entry name" value="TIR_dom"/>
</dbReference>
<dbReference type="SMART" id="SM00320">
    <property type="entry name" value="WD40"/>
    <property type="match status" value="8"/>
</dbReference>
<keyword evidence="1 3" id="KW-0853">WD repeat</keyword>
<name>A0A917TTM8_9ACTN</name>
<evidence type="ECO:0000313" key="6">
    <source>
        <dbReference type="EMBL" id="GGM37068.1"/>
    </source>
</evidence>
<dbReference type="PROSITE" id="PS50294">
    <property type="entry name" value="WD_REPEATS_REGION"/>
    <property type="match status" value="1"/>
</dbReference>
<dbReference type="PANTHER" id="PTHR19879:SF9">
    <property type="entry name" value="TRANSCRIPTION INITIATION FACTOR TFIID SUBUNIT 5"/>
    <property type="match status" value="1"/>
</dbReference>
<dbReference type="InterPro" id="IPR035897">
    <property type="entry name" value="Toll_tir_struct_dom_sf"/>
</dbReference>
<dbReference type="AlphaFoldDB" id="A0A917TTM8"/>
<organism evidence="6 7">
    <name type="scientific">Dactylosporangium sucinum</name>
    <dbReference type="NCBI Taxonomy" id="1424081"/>
    <lineage>
        <taxon>Bacteria</taxon>
        <taxon>Bacillati</taxon>
        <taxon>Actinomycetota</taxon>
        <taxon>Actinomycetes</taxon>
        <taxon>Micromonosporales</taxon>
        <taxon>Micromonosporaceae</taxon>
        <taxon>Dactylosporangium</taxon>
    </lineage>
</organism>
<dbReference type="SUPFAM" id="SSF52200">
    <property type="entry name" value="Toll/Interleukin receptor TIR domain"/>
    <property type="match status" value="1"/>
</dbReference>
<proteinExistence type="predicted"/>
<comment type="caution">
    <text evidence="6">The sequence shown here is derived from an EMBL/GenBank/DDBJ whole genome shotgun (WGS) entry which is preliminary data.</text>
</comment>
<dbReference type="InterPro" id="IPR015943">
    <property type="entry name" value="WD40/YVTN_repeat-like_dom_sf"/>
</dbReference>
<dbReference type="Pfam" id="PF00400">
    <property type="entry name" value="WD40"/>
    <property type="match status" value="3"/>
</dbReference>
<keyword evidence="4" id="KW-1133">Transmembrane helix</keyword>
<dbReference type="GO" id="GO:0007165">
    <property type="term" value="P:signal transduction"/>
    <property type="evidence" value="ECO:0007669"/>
    <property type="project" value="InterPro"/>
</dbReference>
<feature type="repeat" description="WD" evidence="3">
    <location>
        <begin position="856"/>
        <end position="897"/>
    </location>
</feature>
<dbReference type="SMART" id="SM00255">
    <property type="entry name" value="TIR"/>
    <property type="match status" value="1"/>
</dbReference>
<dbReference type="EMBL" id="BMPI01000020">
    <property type="protein sequence ID" value="GGM37068.1"/>
    <property type="molecule type" value="Genomic_DNA"/>
</dbReference>
<keyword evidence="4" id="KW-0472">Membrane</keyword>
<dbReference type="InterPro" id="IPR011047">
    <property type="entry name" value="Quinoprotein_ADH-like_sf"/>
</dbReference>
<evidence type="ECO:0000256" key="2">
    <source>
        <dbReference type="ARBA" id="ARBA00022737"/>
    </source>
</evidence>
<evidence type="ECO:0000256" key="3">
    <source>
        <dbReference type="PROSITE-ProRule" id="PRU00221"/>
    </source>
</evidence>
<keyword evidence="2" id="KW-0677">Repeat</keyword>
<evidence type="ECO:0000256" key="1">
    <source>
        <dbReference type="ARBA" id="ARBA00022574"/>
    </source>
</evidence>
<reference evidence="6" key="2">
    <citation type="submission" date="2020-09" db="EMBL/GenBank/DDBJ databases">
        <authorList>
            <person name="Sun Q."/>
            <person name="Ohkuma M."/>
        </authorList>
    </citation>
    <scope>NUCLEOTIDE SEQUENCE</scope>
    <source>
        <strain evidence="6">JCM 19831</strain>
    </source>
</reference>
<dbReference type="SUPFAM" id="SSF50998">
    <property type="entry name" value="Quinoprotein alcohol dehydrogenase-like"/>
    <property type="match status" value="1"/>
</dbReference>
<dbReference type="PROSITE" id="PS00678">
    <property type="entry name" value="WD_REPEATS_1"/>
    <property type="match status" value="1"/>
</dbReference>
<dbReference type="Proteomes" id="UP000642070">
    <property type="component" value="Unassembled WGS sequence"/>
</dbReference>
<keyword evidence="7" id="KW-1185">Reference proteome</keyword>
<dbReference type="Gene3D" id="3.40.50.10140">
    <property type="entry name" value="Toll/interleukin-1 receptor homology (TIR) domain"/>
    <property type="match status" value="1"/>
</dbReference>
<feature type="domain" description="TIR" evidence="5">
    <location>
        <begin position="17"/>
        <end position="160"/>
    </location>
</feature>
<feature type="repeat" description="WD" evidence="3">
    <location>
        <begin position="734"/>
        <end position="760"/>
    </location>
</feature>
<keyword evidence="4" id="KW-0812">Transmembrane</keyword>
<evidence type="ECO:0000256" key="4">
    <source>
        <dbReference type="SAM" id="Phobius"/>
    </source>
</evidence>
<evidence type="ECO:0000259" key="5">
    <source>
        <dbReference type="SMART" id="SM00255"/>
    </source>
</evidence>
<feature type="transmembrane region" description="Helical" evidence="4">
    <location>
        <begin position="202"/>
        <end position="224"/>
    </location>
</feature>
<dbReference type="PROSITE" id="PS50082">
    <property type="entry name" value="WD_REPEATS_2"/>
    <property type="match status" value="2"/>
</dbReference>